<evidence type="ECO:0000256" key="3">
    <source>
        <dbReference type="ARBA" id="ARBA00004964"/>
    </source>
</evidence>
<dbReference type="RefSeq" id="WP_307252263.1">
    <property type="nucleotide sequence ID" value="NZ_JAUSTO010000002.1"/>
</dbReference>
<dbReference type="InterPro" id="IPR044143">
    <property type="entry name" value="GlgB_N_E_set_prok"/>
</dbReference>
<dbReference type="SMART" id="SM00642">
    <property type="entry name" value="Aamy"/>
    <property type="match status" value="1"/>
</dbReference>
<dbReference type="Proteomes" id="UP001241537">
    <property type="component" value="Unassembled WGS sequence"/>
</dbReference>
<feature type="active site" description="Proton donor" evidence="10 11">
    <location>
        <position position="371"/>
    </location>
</feature>
<feature type="domain" description="Glycosyl hydrolase family 13 catalytic" evidence="12">
    <location>
        <begin position="173"/>
        <end position="519"/>
    </location>
</feature>
<evidence type="ECO:0000256" key="10">
    <source>
        <dbReference type="HAMAP-Rule" id="MF_00685"/>
    </source>
</evidence>
<dbReference type="SUPFAM" id="SSF51011">
    <property type="entry name" value="Glycosyl hydrolase domain"/>
    <property type="match status" value="1"/>
</dbReference>
<dbReference type="CDD" id="cd11322">
    <property type="entry name" value="AmyAc_Glg_BE"/>
    <property type="match status" value="1"/>
</dbReference>
<proteinExistence type="inferred from homology"/>
<name>A0AAE4AJA7_9FIRM</name>
<dbReference type="PANTHER" id="PTHR43651">
    <property type="entry name" value="1,4-ALPHA-GLUCAN-BRANCHING ENZYME"/>
    <property type="match status" value="1"/>
</dbReference>
<dbReference type="PANTHER" id="PTHR43651:SF3">
    <property type="entry name" value="1,4-ALPHA-GLUCAN-BRANCHING ENZYME"/>
    <property type="match status" value="1"/>
</dbReference>
<dbReference type="HAMAP" id="MF_00685">
    <property type="entry name" value="GlgB"/>
    <property type="match status" value="1"/>
</dbReference>
<accession>A0AAE4AJA7</accession>
<dbReference type="InterPro" id="IPR006047">
    <property type="entry name" value="GH13_cat_dom"/>
</dbReference>
<dbReference type="InterPro" id="IPR004193">
    <property type="entry name" value="Glyco_hydro_13_N"/>
</dbReference>
<dbReference type="FunFam" id="3.20.20.80:FF:000003">
    <property type="entry name" value="1,4-alpha-glucan branching enzyme GlgB"/>
    <property type="match status" value="1"/>
</dbReference>
<dbReference type="NCBIfam" id="NF003811">
    <property type="entry name" value="PRK05402.1"/>
    <property type="match status" value="1"/>
</dbReference>
<dbReference type="Pfam" id="PF02806">
    <property type="entry name" value="Alpha-amylase_C"/>
    <property type="match status" value="1"/>
</dbReference>
<sequence length="667" mass="76939">MDKNNPGLGFITQDDCYLFGQGTHYEIYKKLGAHPCEYQGKRGYYFAVWAPHAAAVSVVGDFNRWDPENSCCTRVGQGGIWECFIPGLSAGELYKFVIRTQGGDILYKADPYARCAEFRPGTASRMAEEPWEFSWGDRSWMKKRAEQDPRHSALSIYECHLGSWKKNQGGARDGFKSYRELAEELAAYVKDMGYTHVELMGIAEHPFDGSWGYQVTGYYAPTARYGDAQDFQYFVNYLHRAGIGVILDWVPAHFPRDAFGLADFDGQSCYEYADPRKGEHPDWGTKVFDYGKNEVKNFLIANALYWLNEYHVDGLRVDAVASMLYLDYGRREGEWCSNQYGGNENLEAIEFFKHLNSVIAGRHDGSMIIAEESTAWPMVTHSPEKNGLGFTFKWNMGWMHDFLEYMKLDPYFRKGNHNKMTFGLTYFTSENYILVLSHDEVVHLKCSMINKMPGIYEDKFANLRCAYAYMFGHPGKKLLFMGQDFAQWHEWDESVSLSWELLNEEPHRALQNFVRGLLHIYRTHPCLYQQDDNWDGFEWINANDAERSVFSFVRYDKDRKKSLLFVINFTPMERPDYKVGVPHAGSYRLIFDEKDGAYKLQKKKAESFRAYKGECDNRPYHIFHPLEPYGIRIYEFGPARKTAKTKTAVGGQPQLLATSSAKAHSSL</sequence>
<protein>
    <recommendedName>
        <fullName evidence="10">1,4-alpha-glucan branching enzyme GlgB</fullName>
        <ecNumber evidence="10">2.4.1.18</ecNumber>
    </recommendedName>
    <alternativeName>
        <fullName evidence="10">1,4-alpha-D-glucan:1,4-alpha-D-glucan 6-glucosyl-transferase</fullName>
    </alternativeName>
    <alternativeName>
        <fullName evidence="10">Alpha-(1-&gt;4)-glucan branching enzyme</fullName>
    </alternativeName>
    <alternativeName>
        <fullName evidence="10">Glycogen branching enzyme</fullName>
        <shortName evidence="10">BE</shortName>
    </alternativeName>
</protein>
<evidence type="ECO:0000313" key="13">
    <source>
        <dbReference type="EMBL" id="MDQ0151598.1"/>
    </source>
</evidence>
<dbReference type="GO" id="GO:0043169">
    <property type="term" value="F:cation binding"/>
    <property type="evidence" value="ECO:0007669"/>
    <property type="project" value="InterPro"/>
</dbReference>
<dbReference type="GO" id="GO:0005978">
    <property type="term" value="P:glycogen biosynthetic process"/>
    <property type="evidence" value="ECO:0007669"/>
    <property type="project" value="UniProtKB-UniRule"/>
</dbReference>
<dbReference type="SUPFAM" id="SSF51445">
    <property type="entry name" value="(Trans)glycosidases"/>
    <property type="match status" value="1"/>
</dbReference>
<evidence type="ECO:0000256" key="9">
    <source>
        <dbReference type="ARBA" id="ARBA00023277"/>
    </source>
</evidence>
<keyword evidence="9 10" id="KW-0119">Carbohydrate metabolism</keyword>
<dbReference type="Pfam" id="PF02922">
    <property type="entry name" value="CBM_48"/>
    <property type="match status" value="1"/>
</dbReference>
<comment type="pathway">
    <text evidence="3 10">Glycan biosynthesis; glycogen biosynthesis.</text>
</comment>
<dbReference type="FunFam" id="2.60.40.10:FF:000169">
    <property type="entry name" value="1,4-alpha-glucan branching enzyme GlgB"/>
    <property type="match status" value="1"/>
</dbReference>
<dbReference type="InterPro" id="IPR006407">
    <property type="entry name" value="GlgB"/>
</dbReference>
<feature type="active site" description="Nucleophile" evidence="10 11">
    <location>
        <position position="318"/>
    </location>
</feature>
<dbReference type="CDD" id="cd02855">
    <property type="entry name" value="E_set_GBE_prok_N"/>
    <property type="match status" value="1"/>
</dbReference>
<evidence type="ECO:0000313" key="14">
    <source>
        <dbReference type="Proteomes" id="UP001241537"/>
    </source>
</evidence>
<evidence type="ECO:0000259" key="12">
    <source>
        <dbReference type="SMART" id="SM00642"/>
    </source>
</evidence>
<evidence type="ECO:0000256" key="8">
    <source>
        <dbReference type="ARBA" id="ARBA00023056"/>
    </source>
</evidence>
<evidence type="ECO:0000256" key="4">
    <source>
        <dbReference type="ARBA" id="ARBA00009000"/>
    </source>
</evidence>
<keyword evidence="7 10" id="KW-0808">Transferase</keyword>
<comment type="function">
    <text evidence="2 10">Catalyzes the formation of the alpha-1,6-glucosidic linkages in glycogen by scission of a 1,4-alpha-linked oligosaccharide from growing alpha-1,4-glucan chains and the subsequent attachment of the oligosaccharide to the alpha-1,6 position.</text>
</comment>
<keyword evidence="5 10" id="KW-0321">Glycogen metabolism</keyword>
<comment type="caution">
    <text evidence="13">The sequence shown here is derived from an EMBL/GenBank/DDBJ whole genome shotgun (WGS) entry which is preliminary data.</text>
</comment>
<keyword evidence="8 10" id="KW-0320">Glycogen biosynthesis</keyword>
<dbReference type="GO" id="GO:0003844">
    <property type="term" value="F:1,4-alpha-glucan branching enzyme activity"/>
    <property type="evidence" value="ECO:0007669"/>
    <property type="project" value="UniProtKB-UniRule"/>
</dbReference>
<dbReference type="Gene3D" id="2.60.40.10">
    <property type="entry name" value="Immunoglobulins"/>
    <property type="match status" value="1"/>
</dbReference>
<comment type="similarity">
    <text evidence="4 10">Belongs to the glycosyl hydrolase 13 family. GlgB subfamily.</text>
</comment>
<comment type="subunit">
    <text evidence="10">Monomer.</text>
</comment>
<evidence type="ECO:0000256" key="11">
    <source>
        <dbReference type="PIRSR" id="PIRSR000463-1"/>
    </source>
</evidence>
<dbReference type="InterPro" id="IPR013783">
    <property type="entry name" value="Ig-like_fold"/>
</dbReference>
<dbReference type="EC" id="2.4.1.18" evidence="10"/>
<evidence type="ECO:0000256" key="6">
    <source>
        <dbReference type="ARBA" id="ARBA00022676"/>
    </source>
</evidence>
<dbReference type="AlphaFoldDB" id="A0AAE4AJA7"/>
<keyword evidence="14" id="KW-1185">Reference proteome</keyword>
<dbReference type="NCBIfam" id="TIGR01515">
    <property type="entry name" value="branching_enzym"/>
    <property type="match status" value="1"/>
</dbReference>
<organism evidence="13 14">
    <name type="scientific">Moryella indoligenes</name>
    <dbReference type="NCBI Taxonomy" id="371674"/>
    <lineage>
        <taxon>Bacteria</taxon>
        <taxon>Bacillati</taxon>
        <taxon>Bacillota</taxon>
        <taxon>Clostridia</taxon>
        <taxon>Lachnospirales</taxon>
        <taxon>Lachnospiraceae</taxon>
        <taxon>Moryella</taxon>
    </lineage>
</organism>
<dbReference type="InterPro" id="IPR013780">
    <property type="entry name" value="Glyco_hydro_b"/>
</dbReference>
<dbReference type="GO" id="GO:0004553">
    <property type="term" value="F:hydrolase activity, hydrolyzing O-glycosyl compounds"/>
    <property type="evidence" value="ECO:0007669"/>
    <property type="project" value="InterPro"/>
</dbReference>
<dbReference type="InterPro" id="IPR006048">
    <property type="entry name" value="A-amylase/branching_C"/>
</dbReference>
<dbReference type="InterPro" id="IPR017853">
    <property type="entry name" value="GH"/>
</dbReference>
<dbReference type="PIRSF" id="PIRSF000463">
    <property type="entry name" value="GlgB"/>
    <property type="match status" value="1"/>
</dbReference>
<dbReference type="Pfam" id="PF00128">
    <property type="entry name" value="Alpha-amylase"/>
    <property type="match status" value="1"/>
</dbReference>
<reference evidence="13" key="1">
    <citation type="submission" date="2023-07" db="EMBL/GenBank/DDBJ databases">
        <title>Genomic Encyclopedia of Type Strains, Phase IV (KMG-IV): sequencing the most valuable type-strain genomes for metagenomic binning, comparative biology and taxonomic classification.</title>
        <authorList>
            <person name="Goeker M."/>
        </authorList>
    </citation>
    <scope>NUCLEOTIDE SEQUENCE</scope>
    <source>
        <strain evidence="13">DSM 19659</strain>
    </source>
</reference>
<comment type="catalytic activity">
    <reaction evidence="1 10">
        <text>Transfers a segment of a (1-&gt;4)-alpha-D-glucan chain to a primary hydroxy group in a similar glucan chain.</text>
        <dbReference type="EC" id="2.4.1.18"/>
    </reaction>
</comment>
<dbReference type="GO" id="GO:0005829">
    <property type="term" value="C:cytosol"/>
    <property type="evidence" value="ECO:0007669"/>
    <property type="project" value="TreeGrafter"/>
</dbReference>
<dbReference type="EMBL" id="JAUSTO010000002">
    <property type="protein sequence ID" value="MDQ0151598.1"/>
    <property type="molecule type" value="Genomic_DNA"/>
</dbReference>
<dbReference type="InterPro" id="IPR037439">
    <property type="entry name" value="Branching_enzy"/>
</dbReference>
<dbReference type="Gene3D" id="2.60.40.1180">
    <property type="entry name" value="Golgi alpha-mannosidase II"/>
    <property type="match status" value="1"/>
</dbReference>
<dbReference type="Gene3D" id="3.20.20.80">
    <property type="entry name" value="Glycosidases"/>
    <property type="match status" value="1"/>
</dbReference>
<evidence type="ECO:0000256" key="2">
    <source>
        <dbReference type="ARBA" id="ARBA00002953"/>
    </source>
</evidence>
<evidence type="ECO:0000256" key="1">
    <source>
        <dbReference type="ARBA" id="ARBA00000826"/>
    </source>
</evidence>
<keyword evidence="6 10" id="KW-0328">Glycosyltransferase</keyword>
<dbReference type="NCBIfam" id="NF008967">
    <property type="entry name" value="PRK12313.1"/>
    <property type="match status" value="1"/>
</dbReference>
<gene>
    <name evidence="10" type="primary">glgB</name>
    <name evidence="13" type="ORF">J2S20_000278</name>
</gene>
<evidence type="ECO:0000256" key="5">
    <source>
        <dbReference type="ARBA" id="ARBA00022600"/>
    </source>
</evidence>
<evidence type="ECO:0000256" key="7">
    <source>
        <dbReference type="ARBA" id="ARBA00022679"/>
    </source>
</evidence>